<keyword evidence="2" id="KW-1185">Reference proteome</keyword>
<protein>
    <submittedName>
        <fullName evidence="1">Uncharacterized protein</fullName>
    </submittedName>
</protein>
<gene>
    <name evidence="1" type="ORF">CLV36_101484</name>
</gene>
<proteinExistence type="predicted"/>
<evidence type="ECO:0000313" key="2">
    <source>
        <dbReference type="Proteomes" id="UP000238836"/>
    </source>
</evidence>
<reference evidence="1 2" key="1">
    <citation type="submission" date="2018-03" db="EMBL/GenBank/DDBJ databases">
        <title>Genomic Encyclopedia of Archaeal and Bacterial Type Strains, Phase II (KMG-II): from individual species to whole genera.</title>
        <authorList>
            <person name="Goeker M."/>
        </authorList>
    </citation>
    <scope>NUCLEOTIDE SEQUENCE [LARGE SCALE GENOMIC DNA]</scope>
    <source>
        <strain evidence="1 2">RHA1</strain>
    </source>
</reference>
<dbReference type="EMBL" id="PVTZ01000001">
    <property type="protein sequence ID" value="PRZ17379.1"/>
    <property type="molecule type" value="Genomic_DNA"/>
</dbReference>
<comment type="caution">
    <text evidence="1">The sequence shown here is derived from an EMBL/GenBank/DDBJ whole genome shotgun (WGS) entry which is preliminary data.</text>
</comment>
<organism evidence="1 2">
    <name type="scientific">Laceyella sediminis</name>
    <dbReference type="NCBI Taxonomy" id="573074"/>
    <lineage>
        <taxon>Bacteria</taxon>
        <taxon>Bacillati</taxon>
        <taxon>Bacillota</taxon>
        <taxon>Bacilli</taxon>
        <taxon>Bacillales</taxon>
        <taxon>Thermoactinomycetaceae</taxon>
        <taxon>Laceyella</taxon>
    </lineage>
</organism>
<name>A0ABX5ETT3_9BACL</name>
<evidence type="ECO:0000313" key="1">
    <source>
        <dbReference type="EMBL" id="PRZ17379.1"/>
    </source>
</evidence>
<accession>A0ABX5ETT3</accession>
<dbReference type="Proteomes" id="UP000238836">
    <property type="component" value="Unassembled WGS sequence"/>
</dbReference>
<sequence length="63" mass="7268">MGLWGESASQKRLLPAACVRRRSHFPSEQLETRTQKSALGHFVNRLYEIKDLSPTCLYKFVIC</sequence>